<evidence type="ECO:0000256" key="13">
    <source>
        <dbReference type="ARBA" id="ARBA00022588"/>
    </source>
</evidence>
<dbReference type="Pfam" id="PF02758">
    <property type="entry name" value="PYRIN"/>
    <property type="match status" value="1"/>
</dbReference>
<keyword evidence="14" id="KW-0677">Repeat</keyword>
<evidence type="ECO:0000256" key="14">
    <source>
        <dbReference type="ARBA" id="ARBA00022737"/>
    </source>
</evidence>
<dbReference type="PROSITE" id="PS50837">
    <property type="entry name" value="NACHT"/>
    <property type="match status" value="1"/>
</dbReference>
<dbReference type="GO" id="GO:0005524">
    <property type="term" value="F:ATP binding"/>
    <property type="evidence" value="ECO:0007669"/>
    <property type="project" value="UniProtKB-KW"/>
</dbReference>
<evidence type="ECO:0000256" key="24">
    <source>
        <dbReference type="ARBA" id="ARBA00023136"/>
    </source>
</evidence>
<keyword evidence="16" id="KW-0378">Hydrolase</keyword>
<keyword evidence="18" id="KW-0067">ATP-binding</keyword>
<dbReference type="PROSITE" id="PS50824">
    <property type="entry name" value="DAPIN"/>
    <property type="match status" value="1"/>
</dbReference>
<evidence type="ECO:0000259" key="37">
    <source>
        <dbReference type="PROSITE" id="PS50824"/>
    </source>
</evidence>
<evidence type="ECO:0000313" key="39">
    <source>
        <dbReference type="Ensembl" id="ENSSHBP00005002386.1"/>
    </source>
</evidence>
<feature type="region of interest" description="Disordered" evidence="36">
    <location>
        <begin position="1"/>
        <end position="21"/>
    </location>
</feature>
<evidence type="ECO:0000256" key="1">
    <source>
        <dbReference type="ARBA" id="ARBA00004110"/>
    </source>
</evidence>
<evidence type="ECO:0000256" key="11">
    <source>
        <dbReference type="ARBA" id="ARBA00022525"/>
    </source>
</evidence>
<dbReference type="PANTHER" id="PTHR45690">
    <property type="entry name" value="NACHT, LRR AND PYD DOMAINS-CONTAINING PROTEIN 12"/>
    <property type="match status" value="1"/>
</dbReference>
<keyword evidence="12" id="KW-0597">Phosphoprotein</keyword>
<evidence type="ECO:0000256" key="31">
    <source>
        <dbReference type="ARBA" id="ARBA00023242"/>
    </source>
</evidence>
<evidence type="ECO:0000256" key="23">
    <source>
        <dbReference type="ARBA" id="ARBA00023128"/>
    </source>
</evidence>
<evidence type="ECO:0000256" key="35">
    <source>
        <dbReference type="ARBA" id="ARBA00048778"/>
    </source>
</evidence>
<dbReference type="Gene3D" id="3.80.10.10">
    <property type="entry name" value="Ribonuclease Inhibitor"/>
    <property type="match status" value="2"/>
</dbReference>
<feature type="compositionally biased region" description="Gly residues" evidence="36">
    <location>
        <begin position="11"/>
        <end position="21"/>
    </location>
</feature>
<keyword evidence="26" id="KW-0010">Activator</keyword>
<keyword evidence="9" id="KW-0963">Cytoplasm</keyword>
<feature type="domain" description="NACHT" evidence="38">
    <location>
        <begin position="224"/>
        <end position="428"/>
    </location>
</feature>
<evidence type="ECO:0000256" key="22">
    <source>
        <dbReference type="ARBA" id="ARBA00023034"/>
    </source>
</evidence>
<dbReference type="Pfam" id="PF17776">
    <property type="entry name" value="NLRC4_HD2"/>
    <property type="match status" value="1"/>
</dbReference>
<evidence type="ECO:0000256" key="26">
    <source>
        <dbReference type="ARBA" id="ARBA00023159"/>
    </source>
</evidence>
<dbReference type="PANTHER" id="PTHR45690:SF19">
    <property type="entry name" value="NACHT, LRR AND PYD DOMAINS-CONTAINING PROTEIN 3"/>
    <property type="match status" value="1"/>
</dbReference>
<keyword evidence="25" id="KW-0564">Palmitate</keyword>
<dbReference type="GO" id="GO:0005634">
    <property type="term" value="C:nucleus"/>
    <property type="evidence" value="ECO:0007669"/>
    <property type="project" value="UniProtKB-SubCell"/>
</dbReference>
<accession>A0A672TJR8</accession>
<keyword evidence="10" id="KW-1017">Isopeptide bond</keyword>
<name>A0A672TJR8_STRHB</name>
<dbReference type="GeneTree" id="ENSGT00940000159520"/>
<dbReference type="GO" id="GO:0005783">
    <property type="term" value="C:endoplasmic reticulum"/>
    <property type="evidence" value="ECO:0007669"/>
    <property type="project" value="UniProtKB-SubCell"/>
</dbReference>
<evidence type="ECO:0000256" key="20">
    <source>
        <dbReference type="ARBA" id="ARBA00022859"/>
    </source>
</evidence>
<dbReference type="SMART" id="SM01289">
    <property type="entry name" value="PYRIN"/>
    <property type="match status" value="1"/>
</dbReference>
<evidence type="ECO:0000256" key="12">
    <source>
        <dbReference type="ARBA" id="ARBA00022553"/>
    </source>
</evidence>
<keyword evidence="22" id="KW-0333">Golgi apparatus</keyword>
<keyword evidence="15" id="KW-0547">Nucleotide-binding</keyword>
<organism evidence="39 40">
    <name type="scientific">Strigops habroptila</name>
    <name type="common">Kakapo</name>
    <dbReference type="NCBI Taxonomy" id="2489341"/>
    <lineage>
        <taxon>Eukaryota</taxon>
        <taxon>Metazoa</taxon>
        <taxon>Chordata</taxon>
        <taxon>Craniata</taxon>
        <taxon>Vertebrata</taxon>
        <taxon>Euteleostomi</taxon>
        <taxon>Archelosauria</taxon>
        <taxon>Archosauria</taxon>
        <taxon>Dinosauria</taxon>
        <taxon>Saurischia</taxon>
        <taxon>Theropoda</taxon>
        <taxon>Coelurosauria</taxon>
        <taxon>Aves</taxon>
        <taxon>Neognathae</taxon>
        <taxon>Neoaves</taxon>
        <taxon>Telluraves</taxon>
        <taxon>Australaves</taxon>
        <taxon>Psittaciformes</taxon>
        <taxon>Psittacidae</taxon>
        <taxon>Strigops</taxon>
    </lineage>
</organism>
<evidence type="ECO:0000256" key="28">
    <source>
        <dbReference type="ARBA" id="ARBA00023198"/>
    </source>
</evidence>
<dbReference type="Gene3D" id="3.40.50.300">
    <property type="entry name" value="P-loop containing nucleotide triphosphate hydrolases"/>
    <property type="match status" value="1"/>
</dbReference>
<evidence type="ECO:0000259" key="38">
    <source>
        <dbReference type="PROSITE" id="PS50837"/>
    </source>
</evidence>
<evidence type="ECO:0000313" key="40">
    <source>
        <dbReference type="Proteomes" id="UP000472266"/>
    </source>
</evidence>
<keyword evidence="40" id="KW-1185">Reference proteome</keyword>
<keyword evidence="20" id="KW-0391">Immunity</keyword>
<evidence type="ECO:0000256" key="34">
    <source>
        <dbReference type="ARBA" id="ARBA00045987"/>
    </source>
</evidence>
<evidence type="ECO:0000256" key="19">
    <source>
        <dbReference type="ARBA" id="ARBA00022843"/>
    </source>
</evidence>
<dbReference type="InterPro" id="IPR001611">
    <property type="entry name" value="Leu-rich_rpt"/>
</dbReference>
<dbReference type="GO" id="GO:0016787">
    <property type="term" value="F:hydrolase activity"/>
    <property type="evidence" value="ECO:0007669"/>
    <property type="project" value="UniProtKB-KW"/>
</dbReference>
<dbReference type="Pfam" id="PF13516">
    <property type="entry name" value="LRR_6"/>
    <property type="match status" value="4"/>
</dbReference>
<evidence type="ECO:0000256" key="25">
    <source>
        <dbReference type="ARBA" id="ARBA00023139"/>
    </source>
</evidence>
<comment type="similarity">
    <text evidence="8">Belongs to the NLRP family.</text>
</comment>
<dbReference type="InterPro" id="IPR011029">
    <property type="entry name" value="DEATH-like_dom_sf"/>
</dbReference>
<dbReference type="InterPro" id="IPR027417">
    <property type="entry name" value="P-loop_NTPase"/>
</dbReference>
<dbReference type="SUPFAM" id="SSF52047">
    <property type="entry name" value="RNI-like"/>
    <property type="match status" value="1"/>
</dbReference>
<dbReference type="InterPro" id="IPR041267">
    <property type="entry name" value="NLRP_HD2"/>
</dbReference>
<keyword evidence="31" id="KW-0539">Nucleus</keyword>
<dbReference type="InterPro" id="IPR004020">
    <property type="entry name" value="DAPIN"/>
</dbReference>
<evidence type="ECO:0000256" key="27">
    <source>
        <dbReference type="ARBA" id="ARBA00023163"/>
    </source>
</evidence>
<feature type="domain" description="Pyrin" evidence="37">
    <location>
        <begin position="17"/>
        <end position="108"/>
    </location>
</feature>
<evidence type="ECO:0000256" key="18">
    <source>
        <dbReference type="ARBA" id="ARBA00022840"/>
    </source>
</evidence>
<dbReference type="GO" id="GO:0006954">
    <property type="term" value="P:inflammatory response"/>
    <property type="evidence" value="ECO:0007669"/>
    <property type="project" value="UniProtKB-KW"/>
</dbReference>
<sequence length="977" mass="108835">MHTDSSRSGAPGSGRRQGQGRAGELLLRTLEDLSQLDFKGFRNALAHAELRGCSRIPWGRLEKADWIDTKNLMLEFYGAEAALDVAITVLEHIHLRHAAALLRESRERGGNAEWLPAPFWGLCLQEWRGLGGGHLPDHRSGYKRAVRQAYSRMKDLNARVGESVSLSERYARLVMVTEHRDEQQRECEIAAVGRRHADVMKERASSSIAVADLFKPDTEGWSPKEVVLLGAAGMGKTMTARKIMLDWACDRMFEEFNYVFYIHCREGNLLAGEASMADLLEQCCPGSALPLDEVLQQSEKLLFIIDGFDELRFSVEQPWCELCAEPYERRPVDVILTSLFRRRLLCQSSLLITTRPAALQSLRQLLEHERCAEILGFSEADRREYFQQFFGSTEQAAAAFRFVRGHELLFTMCLVPIVCWIVCTVLRQQLSCAGGLAHSPRTTTGIYVLYLSALLSSLRGRQRQDVPAVLRRLCCLAAGGVRRQRVLFEEKEVQGLALGRQDALPLLLNEHLFQKDIFCVSSYSFIHLSFQEFFAALFYLLEDEGEAQETPMGLSRDVKELLESYGNSRNYFILTVRFLFGLLNEDRRRELEQKTGCKISARVMQDLLEWLQDSQKTALALLMEETGLVRDLELCHCLYELQDERLVAAALRPFTGLCLRGLNLNRFDQVVLSFSLRSFRGLQALELGHCCFLWDEPEDTWGRLMAVKSTAPALCSHQGPQSKTSAVLCQHQRRPRLLCTPLHPSAPLCRLDRCELSGACGAALGSVLGSNPALTELGLAGNKDLGDKGVRLLCEGLRRGAGSLRALWQCGLTELSCEILATVLPDTPSLAELHLGGNAVGDSGVWQLSRGLQDPRCRLHTLRLWQCGLTELSCETLAAVLPDTPSLAELHLGGNAVGDGGVRRLSRGLRDPRCRLHTLSLWQCGLSGACCEDVCSVLRAGCTLETLDLSENNLDNGSVRVLCGVLGQHPGSLQALW</sequence>
<keyword evidence="21" id="KW-0805">Transcription regulation</keyword>
<keyword evidence="17" id="KW-0256">Endoplasmic reticulum</keyword>
<evidence type="ECO:0000256" key="6">
    <source>
        <dbReference type="ARBA" id="ARBA00004394"/>
    </source>
</evidence>
<comment type="subcellular location">
    <subcellularLocation>
        <location evidence="5">Cytoplasm</location>
        <location evidence="5">Cytoskeleton</location>
        <location evidence="5">Microtubule organizing center</location>
    </subcellularLocation>
    <subcellularLocation>
        <location evidence="4">Endoplasmic reticulum</location>
    </subcellularLocation>
    <subcellularLocation>
        <location evidence="6">Golgi apparatus membrane</location>
    </subcellularLocation>
    <subcellularLocation>
        <location evidence="1">Inflammasome</location>
    </subcellularLocation>
    <subcellularLocation>
        <location evidence="3">Mitochondrion</location>
    </subcellularLocation>
    <subcellularLocation>
        <location evidence="2">Nucleus</location>
    </subcellularLocation>
    <subcellularLocation>
        <location evidence="7">Secreted</location>
    </subcellularLocation>
</comment>
<keyword evidence="29" id="KW-0206">Cytoskeleton</keyword>
<evidence type="ECO:0000256" key="8">
    <source>
        <dbReference type="ARBA" id="ARBA00008665"/>
    </source>
</evidence>
<evidence type="ECO:0000256" key="30">
    <source>
        <dbReference type="ARBA" id="ARBA00023233"/>
    </source>
</evidence>
<proteinExistence type="inferred from homology"/>
<feature type="compositionally biased region" description="Low complexity" evidence="36">
    <location>
        <begin position="1"/>
        <end position="10"/>
    </location>
</feature>
<dbReference type="GO" id="GO:0000139">
    <property type="term" value="C:Golgi membrane"/>
    <property type="evidence" value="ECO:0007669"/>
    <property type="project" value="UniProtKB-SubCell"/>
</dbReference>
<dbReference type="InParanoid" id="A0A672TJR8"/>
<dbReference type="GO" id="GO:0005815">
    <property type="term" value="C:microtubule organizing center"/>
    <property type="evidence" value="ECO:0007669"/>
    <property type="project" value="UniProtKB-SubCell"/>
</dbReference>
<dbReference type="GO" id="GO:0061702">
    <property type="term" value="C:canonical inflammasome complex"/>
    <property type="evidence" value="ECO:0007669"/>
    <property type="project" value="UniProtKB-SubCell"/>
</dbReference>
<evidence type="ECO:0000256" key="32">
    <source>
        <dbReference type="ARBA" id="ARBA00023288"/>
    </source>
</evidence>
<dbReference type="Pfam" id="PF17779">
    <property type="entry name" value="WHD_NOD2"/>
    <property type="match status" value="1"/>
</dbReference>
<evidence type="ECO:0000256" key="33">
    <source>
        <dbReference type="ARBA" id="ARBA00040040"/>
    </source>
</evidence>
<dbReference type="GO" id="GO:0005739">
    <property type="term" value="C:mitochondrion"/>
    <property type="evidence" value="ECO:0007669"/>
    <property type="project" value="UniProtKB-SubCell"/>
</dbReference>
<dbReference type="Pfam" id="PF14484">
    <property type="entry name" value="FISNA"/>
    <property type="match status" value="1"/>
</dbReference>
<dbReference type="AlphaFoldDB" id="A0A672TJR8"/>
<keyword evidence="24" id="KW-0472">Membrane</keyword>
<evidence type="ECO:0000256" key="5">
    <source>
        <dbReference type="ARBA" id="ARBA00004267"/>
    </source>
</evidence>
<reference evidence="39" key="2">
    <citation type="submission" date="2025-08" db="UniProtKB">
        <authorList>
            <consortium name="Ensembl"/>
        </authorList>
    </citation>
    <scope>IDENTIFICATION</scope>
</reference>
<dbReference type="SMART" id="SM01288">
    <property type="entry name" value="FISNA"/>
    <property type="match status" value="1"/>
</dbReference>
<dbReference type="Ensembl" id="ENSSHBT00005002961.1">
    <property type="protein sequence ID" value="ENSSHBP00005002386.1"/>
    <property type="gene ID" value="ENSSHBG00005002240.1"/>
</dbReference>
<evidence type="ECO:0000256" key="10">
    <source>
        <dbReference type="ARBA" id="ARBA00022499"/>
    </source>
</evidence>
<dbReference type="SUPFAM" id="SSF47986">
    <property type="entry name" value="DEATH domain"/>
    <property type="match status" value="1"/>
</dbReference>
<dbReference type="SMART" id="SM00368">
    <property type="entry name" value="LRR_RI"/>
    <property type="match status" value="7"/>
</dbReference>
<dbReference type="OMA" id="QRECEIA"/>
<dbReference type="CDD" id="cd08321">
    <property type="entry name" value="Pyrin_ASC-like"/>
    <property type="match status" value="1"/>
</dbReference>
<evidence type="ECO:0000256" key="17">
    <source>
        <dbReference type="ARBA" id="ARBA00022824"/>
    </source>
</evidence>
<evidence type="ECO:0000256" key="4">
    <source>
        <dbReference type="ARBA" id="ARBA00004240"/>
    </source>
</evidence>
<evidence type="ECO:0000256" key="9">
    <source>
        <dbReference type="ARBA" id="ARBA00022490"/>
    </source>
</evidence>
<evidence type="ECO:0000256" key="21">
    <source>
        <dbReference type="ARBA" id="ARBA00023015"/>
    </source>
</evidence>
<evidence type="ECO:0000256" key="36">
    <source>
        <dbReference type="SAM" id="MobiDB-lite"/>
    </source>
</evidence>
<comment type="function">
    <text evidence="34">Independently of inflammasome activation, regulates the differentiation of T helper 2 (Th2) cells and has a role in Th2 cell-dependent asthma and tumor growth. During Th2 differentiation, required for optimal IRF4 binding to IL4 promoter and for IRF4-dependent IL4 transcription. Binds to the consensus DNA sequence 5'-GRRGGNRGAG-3'. May also participate in the transcription of IL5, IL13, GATA3, CCR3, CCR4 and MAF.</text>
</comment>
<dbReference type="Pfam" id="PF05729">
    <property type="entry name" value="NACHT"/>
    <property type="match status" value="1"/>
</dbReference>
<keyword evidence="23" id="KW-0496">Mitochondrion</keyword>
<dbReference type="Gene3D" id="1.10.533.10">
    <property type="entry name" value="Death Domain, Fas"/>
    <property type="match status" value="1"/>
</dbReference>
<keyword evidence="11" id="KW-0964">Secreted</keyword>
<evidence type="ECO:0000256" key="3">
    <source>
        <dbReference type="ARBA" id="ARBA00004173"/>
    </source>
</evidence>
<keyword evidence="27" id="KW-0804">Transcription</keyword>
<comment type="catalytic activity">
    <reaction evidence="35">
        <text>ATP + H2O = ADP + phosphate + H(+)</text>
        <dbReference type="Rhea" id="RHEA:13065"/>
        <dbReference type="ChEBI" id="CHEBI:15377"/>
        <dbReference type="ChEBI" id="CHEBI:15378"/>
        <dbReference type="ChEBI" id="CHEBI:30616"/>
        <dbReference type="ChEBI" id="CHEBI:43474"/>
        <dbReference type="ChEBI" id="CHEBI:456216"/>
    </reaction>
    <physiologicalReaction direction="left-to-right" evidence="35">
        <dbReference type="Rhea" id="RHEA:13066"/>
    </physiologicalReaction>
</comment>
<protein>
    <recommendedName>
        <fullName evidence="33">NACHT, LRR and PYD domains-containing protein 3</fullName>
    </recommendedName>
</protein>
<keyword evidence="32" id="KW-0449">Lipoprotein</keyword>
<reference evidence="39 40" key="1">
    <citation type="submission" date="2019-11" db="EMBL/GenBank/DDBJ databases">
        <title>Strigops habroptila (kakapo) genome, bStrHab1, primary haplotype, v2.</title>
        <authorList>
            <person name="Jarvis E.D."/>
            <person name="Howard J."/>
            <person name="Rhie A."/>
            <person name="Phillippy A."/>
            <person name="Korlach J."/>
            <person name="Digby A."/>
            <person name="Iorns D."/>
            <person name="Eason D."/>
            <person name="Robertson B."/>
            <person name="Raemaekers T."/>
            <person name="Howe K."/>
            <person name="Lewin H."/>
            <person name="Damas J."/>
            <person name="Hastie A."/>
            <person name="Tracey A."/>
            <person name="Chow W."/>
            <person name="Fedrigo O."/>
        </authorList>
    </citation>
    <scope>NUCLEOTIDE SEQUENCE [LARGE SCALE GENOMIC DNA]</scope>
</reference>
<evidence type="ECO:0000256" key="7">
    <source>
        <dbReference type="ARBA" id="ARBA00004613"/>
    </source>
</evidence>
<keyword evidence="28" id="KW-0395">Inflammatory response</keyword>
<evidence type="ECO:0000256" key="16">
    <source>
        <dbReference type="ARBA" id="ARBA00022801"/>
    </source>
</evidence>
<dbReference type="Proteomes" id="UP000472266">
    <property type="component" value="Chromosome 5"/>
</dbReference>
<dbReference type="InterPro" id="IPR007111">
    <property type="entry name" value="NACHT_NTPase"/>
</dbReference>
<keyword evidence="13" id="KW-0399">Innate immunity</keyword>
<dbReference type="InterPro" id="IPR050637">
    <property type="entry name" value="NLRP_innate_immun_reg"/>
</dbReference>
<dbReference type="InterPro" id="IPR032675">
    <property type="entry name" value="LRR_dom_sf"/>
</dbReference>
<dbReference type="InterPro" id="IPR041075">
    <property type="entry name" value="NOD1/2_WH"/>
</dbReference>
<evidence type="ECO:0000256" key="29">
    <source>
        <dbReference type="ARBA" id="ARBA00023212"/>
    </source>
</evidence>
<reference evidence="39" key="3">
    <citation type="submission" date="2025-09" db="UniProtKB">
        <authorList>
            <consortium name="Ensembl"/>
        </authorList>
    </citation>
    <scope>IDENTIFICATION</scope>
</reference>
<evidence type="ECO:0000256" key="2">
    <source>
        <dbReference type="ARBA" id="ARBA00004123"/>
    </source>
</evidence>
<keyword evidence="19" id="KW-0832">Ubl conjugation</keyword>
<dbReference type="GO" id="GO:0005576">
    <property type="term" value="C:extracellular region"/>
    <property type="evidence" value="ECO:0007669"/>
    <property type="project" value="UniProtKB-SubCell"/>
</dbReference>
<evidence type="ECO:0000256" key="15">
    <source>
        <dbReference type="ARBA" id="ARBA00022741"/>
    </source>
</evidence>
<dbReference type="SUPFAM" id="SSF52540">
    <property type="entry name" value="P-loop containing nucleoside triphosphate hydrolases"/>
    <property type="match status" value="1"/>
</dbReference>
<dbReference type="GO" id="GO:0045087">
    <property type="term" value="P:innate immune response"/>
    <property type="evidence" value="ECO:0007669"/>
    <property type="project" value="UniProtKB-KW"/>
</dbReference>
<keyword evidence="30" id="KW-1271">Inflammasome</keyword>
<dbReference type="InterPro" id="IPR029495">
    <property type="entry name" value="NACHT-assoc"/>
</dbReference>